<organism evidence="1">
    <name type="scientific">marine sediment metagenome</name>
    <dbReference type="NCBI Taxonomy" id="412755"/>
    <lineage>
        <taxon>unclassified sequences</taxon>
        <taxon>metagenomes</taxon>
        <taxon>ecological metagenomes</taxon>
    </lineage>
</organism>
<proteinExistence type="predicted"/>
<gene>
    <name evidence="1" type="ORF">S01H4_29097</name>
</gene>
<accession>X1B524</accession>
<dbReference type="EMBL" id="BART01014694">
    <property type="protein sequence ID" value="GAG76397.1"/>
    <property type="molecule type" value="Genomic_DNA"/>
</dbReference>
<dbReference type="AlphaFoldDB" id="X1B524"/>
<sequence length="30" mass="3413">MLNEDYKEILQILLNNKVKFLIVGAYAMGA</sequence>
<reference evidence="1" key="1">
    <citation type="journal article" date="2014" name="Front. Microbiol.">
        <title>High frequency of phylogenetically diverse reductive dehalogenase-homologous genes in deep subseafloor sedimentary metagenomes.</title>
        <authorList>
            <person name="Kawai M."/>
            <person name="Futagami T."/>
            <person name="Toyoda A."/>
            <person name="Takaki Y."/>
            <person name="Nishi S."/>
            <person name="Hori S."/>
            <person name="Arai W."/>
            <person name="Tsubouchi T."/>
            <person name="Morono Y."/>
            <person name="Uchiyama I."/>
            <person name="Ito T."/>
            <person name="Fujiyama A."/>
            <person name="Inagaki F."/>
            <person name="Takami H."/>
        </authorList>
    </citation>
    <scope>NUCLEOTIDE SEQUENCE</scope>
    <source>
        <strain evidence="1">Expedition CK06-06</strain>
    </source>
</reference>
<feature type="non-terminal residue" evidence="1">
    <location>
        <position position="30"/>
    </location>
</feature>
<comment type="caution">
    <text evidence="1">The sequence shown here is derived from an EMBL/GenBank/DDBJ whole genome shotgun (WGS) entry which is preliminary data.</text>
</comment>
<name>X1B524_9ZZZZ</name>
<protein>
    <submittedName>
        <fullName evidence="1">Uncharacterized protein</fullName>
    </submittedName>
</protein>
<evidence type="ECO:0000313" key="1">
    <source>
        <dbReference type="EMBL" id="GAG76397.1"/>
    </source>
</evidence>